<keyword evidence="4" id="KW-1185">Reference proteome</keyword>
<dbReference type="EMBL" id="NPDU01000077">
    <property type="protein sequence ID" value="PJZ60120.1"/>
    <property type="molecule type" value="Genomic_DNA"/>
</dbReference>
<dbReference type="PANTHER" id="PTHR42850">
    <property type="entry name" value="METALLOPHOSPHOESTERASE"/>
    <property type="match status" value="1"/>
</dbReference>
<organism evidence="2 5">
    <name type="scientific">Leptospira adleri</name>
    <dbReference type="NCBI Taxonomy" id="2023186"/>
    <lineage>
        <taxon>Bacteria</taxon>
        <taxon>Pseudomonadati</taxon>
        <taxon>Spirochaetota</taxon>
        <taxon>Spirochaetia</taxon>
        <taxon>Leptospirales</taxon>
        <taxon>Leptospiraceae</taxon>
        <taxon>Leptospira</taxon>
    </lineage>
</organism>
<gene>
    <name evidence="3" type="ORF">CH376_20065</name>
    <name evidence="2" type="ORF">CH380_04285</name>
</gene>
<name>A0A2M9YS00_9LEPT</name>
<evidence type="ECO:0000313" key="5">
    <source>
        <dbReference type="Proteomes" id="UP000232188"/>
    </source>
</evidence>
<accession>A0A2M9YS00</accession>
<dbReference type="Pfam" id="PF00149">
    <property type="entry name" value="Metallophos"/>
    <property type="match status" value="1"/>
</dbReference>
<dbReference type="InterPro" id="IPR050126">
    <property type="entry name" value="Ap4A_hydrolase"/>
</dbReference>
<evidence type="ECO:0000259" key="1">
    <source>
        <dbReference type="Pfam" id="PF00149"/>
    </source>
</evidence>
<dbReference type="InterPro" id="IPR029052">
    <property type="entry name" value="Metallo-depent_PP-like"/>
</dbReference>
<evidence type="ECO:0000313" key="3">
    <source>
        <dbReference type="EMBL" id="PJZ60120.1"/>
    </source>
</evidence>
<dbReference type="SUPFAM" id="SSF56300">
    <property type="entry name" value="Metallo-dependent phosphatases"/>
    <property type="match status" value="1"/>
</dbReference>
<dbReference type="InterPro" id="IPR004843">
    <property type="entry name" value="Calcineurin-like_PHP"/>
</dbReference>
<evidence type="ECO:0000313" key="4">
    <source>
        <dbReference type="Proteomes" id="UP000232149"/>
    </source>
</evidence>
<protein>
    <recommendedName>
        <fullName evidence="1">Calcineurin-like phosphoesterase domain-containing protein</fullName>
    </recommendedName>
</protein>
<dbReference type="PANTHER" id="PTHR42850:SF4">
    <property type="entry name" value="ZINC-DEPENDENT ENDOPOLYPHOSPHATASE"/>
    <property type="match status" value="1"/>
</dbReference>
<reference evidence="4 5" key="1">
    <citation type="submission" date="2017-07" db="EMBL/GenBank/DDBJ databases">
        <title>Leptospira spp. isolated from tropical soils.</title>
        <authorList>
            <person name="Thibeaux R."/>
            <person name="Iraola G."/>
            <person name="Ferres I."/>
            <person name="Bierque E."/>
            <person name="Girault D."/>
            <person name="Soupe-Gilbert M.-E."/>
            <person name="Picardeau M."/>
            <person name="Goarant C."/>
        </authorList>
    </citation>
    <scope>NUCLEOTIDE SEQUENCE [LARGE SCALE GENOMIC DNA]</scope>
    <source>
        <strain evidence="2 5">FH2-B-C1</strain>
        <strain evidence="3 4">FH2-B-D1</strain>
    </source>
</reference>
<dbReference type="Proteomes" id="UP000232149">
    <property type="component" value="Unassembled WGS sequence"/>
</dbReference>
<comment type="caution">
    <text evidence="2">The sequence shown here is derived from an EMBL/GenBank/DDBJ whole genome shotgun (WGS) entry which is preliminary data.</text>
</comment>
<feature type="domain" description="Calcineurin-like phosphoesterase" evidence="1">
    <location>
        <begin position="4"/>
        <end position="102"/>
    </location>
</feature>
<dbReference type="EMBL" id="NPDV01000003">
    <property type="protein sequence ID" value="PJZ54307.1"/>
    <property type="molecule type" value="Genomic_DNA"/>
</dbReference>
<dbReference type="Proteomes" id="UP000232188">
    <property type="component" value="Unassembled WGS sequence"/>
</dbReference>
<dbReference type="Gene3D" id="3.60.21.10">
    <property type="match status" value="1"/>
</dbReference>
<evidence type="ECO:0000313" key="2">
    <source>
        <dbReference type="EMBL" id="PJZ54307.1"/>
    </source>
</evidence>
<dbReference type="GO" id="GO:0016791">
    <property type="term" value="F:phosphatase activity"/>
    <property type="evidence" value="ECO:0007669"/>
    <property type="project" value="TreeGrafter"/>
</dbReference>
<dbReference type="GO" id="GO:0005737">
    <property type="term" value="C:cytoplasm"/>
    <property type="evidence" value="ECO:0007669"/>
    <property type="project" value="TreeGrafter"/>
</dbReference>
<dbReference type="RefSeq" id="WP_100784538.1">
    <property type="nucleotide sequence ID" value="NZ_NPDU01000077.1"/>
</dbReference>
<sequence length="348" mass="40802">MRDIVIGDIHGCFEELILLLKEVGYSKEDRIISVGDIVDRGPDSVKVYQFFKENPKHIVVRGNHENKHYNQVLSYSQEIVKVQFGTRYQEFLEWVQNLPYYFETEAAIIVHAAIEPDVPLKDQKKEVLMGSTSGEKYLTNKIGSQNWLSLYRLPKPLLFGHRVVGDVVKIYGDKVYGLDTGACFGGFLTAVTLPDFRIYSVKADRNYWRSEMEKWQVEVVRAKPWKTFEFDKIQREIFKIRNSRQPEVAEFIFKVENLLRSLDEIYEKILKNLEYRSSQILGEFGADLFINAAKEYEYKVLLILSQKKQLNVKYLKDSFKTPGKLFQLMHQLDLKVEDTLFEIAEERR</sequence>
<proteinExistence type="predicted"/>
<dbReference type="PRINTS" id="PR00114">
    <property type="entry name" value="STPHPHTASE"/>
</dbReference>
<dbReference type="InterPro" id="IPR006186">
    <property type="entry name" value="Ser/Thr-sp_prot-phosphatase"/>
</dbReference>
<dbReference type="AlphaFoldDB" id="A0A2M9YS00"/>